<proteinExistence type="predicted"/>
<dbReference type="GO" id="GO:0003723">
    <property type="term" value="F:RNA binding"/>
    <property type="evidence" value="ECO:0007669"/>
    <property type="project" value="UniProtKB-UniRule"/>
</dbReference>
<gene>
    <name evidence="5" type="ORF">OFLC_LOCUS7350</name>
</gene>
<dbReference type="STRING" id="387005.A0A183HIN6"/>
<reference evidence="5 6" key="2">
    <citation type="submission" date="2018-11" db="EMBL/GenBank/DDBJ databases">
        <authorList>
            <consortium name="Pathogen Informatics"/>
        </authorList>
    </citation>
    <scope>NUCLEOTIDE SEQUENCE [LARGE SCALE GENOMIC DNA]</scope>
</reference>
<evidence type="ECO:0000313" key="5">
    <source>
        <dbReference type="EMBL" id="VDO50580.1"/>
    </source>
</evidence>
<dbReference type="InterPro" id="IPR035979">
    <property type="entry name" value="RBD_domain_sf"/>
</dbReference>
<organism evidence="7">
    <name type="scientific">Onchocerca flexuosa</name>
    <dbReference type="NCBI Taxonomy" id="387005"/>
    <lineage>
        <taxon>Eukaryota</taxon>
        <taxon>Metazoa</taxon>
        <taxon>Ecdysozoa</taxon>
        <taxon>Nematoda</taxon>
        <taxon>Chromadorea</taxon>
        <taxon>Rhabditida</taxon>
        <taxon>Spirurina</taxon>
        <taxon>Spiruromorpha</taxon>
        <taxon>Filarioidea</taxon>
        <taxon>Onchocercidae</taxon>
        <taxon>Onchocerca</taxon>
    </lineage>
</organism>
<dbReference type="PROSITE" id="PS50102">
    <property type="entry name" value="RRM"/>
    <property type="match status" value="1"/>
</dbReference>
<dbReference type="InterPro" id="IPR012677">
    <property type="entry name" value="Nucleotide-bd_a/b_plait_sf"/>
</dbReference>
<dbReference type="Gene3D" id="3.30.70.330">
    <property type="match status" value="1"/>
</dbReference>
<keyword evidence="1" id="KW-0677">Repeat</keyword>
<evidence type="ECO:0000256" key="1">
    <source>
        <dbReference type="ARBA" id="ARBA00022737"/>
    </source>
</evidence>
<feature type="domain" description="RRM" evidence="4">
    <location>
        <begin position="16"/>
        <end position="56"/>
    </location>
</feature>
<evidence type="ECO:0000313" key="6">
    <source>
        <dbReference type="Proteomes" id="UP000267606"/>
    </source>
</evidence>
<accession>A0A183HIN6</accession>
<dbReference type="EMBL" id="UZAJ01007623">
    <property type="protein sequence ID" value="VDO50580.1"/>
    <property type="molecule type" value="Genomic_DNA"/>
</dbReference>
<keyword evidence="6" id="KW-1185">Reference proteome</keyword>
<reference evidence="7" key="1">
    <citation type="submission" date="2016-06" db="UniProtKB">
        <authorList>
            <consortium name="WormBaseParasite"/>
        </authorList>
    </citation>
    <scope>IDENTIFICATION</scope>
</reference>
<dbReference type="SUPFAM" id="SSF54928">
    <property type="entry name" value="RNA-binding domain, RBD"/>
    <property type="match status" value="1"/>
</dbReference>
<dbReference type="AlphaFoldDB" id="A0A183HIN6"/>
<dbReference type="WBParaSite" id="OFLC_0000734701-mRNA-1">
    <property type="protein sequence ID" value="OFLC_0000734701-mRNA-1"/>
    <property type="gene ID" value="OFLC_0000734701"/>
</dbReference>
<keyword evidence="2 3" id="KW-0694">RNA-binding</keyword>
<dbReference type="PANTHER" id="PTHR24012">
    <property type="entry name" value="RNA BINDING PROTEIN"/>
    <property type="match status" value="1"/>
</dbReference>
<dbReference type="Proteomes" id="UP000267606">
    <property type="component" value="Unassembled WGS sequence"/>
</dbReference>
<evidence type="ECO:0000259" key="4">
    <source>
        <dbReference type="PROSITE" id="PS50102"/>
    </source>
</evidence>
<evidence type="ECO:0000256" key="2">
    <source>
        <dbReference type="ARBA" id="ARBA00022884"/>
    </source>
</evidence>
<dbReference type="InterPro" id="IPR000504">
    <property type="entry name" value="RRM_dom"/>
</dbReference>
<evidence type="ECO:0000313" key="7">
    <source>
        <dbReference type="WBParaSite" id="OFLC_0000734701-mRNA-1"/>
    </source>
</evidence>
<name>A0A183HIN6_9BILA</name>
<dbReference type="Pfam" id="PF00076">
    <property type="entry name" value="RRM_1"/>
    <property type="match status" value="1"/>
</dbReference>
<sequence length="67" mass="7822">MFSFSETDDLRCIAERKLFVGMLNKKLTEDDVREMFMQFGHIEDCTVLKDSEGKSREILGTDIIKIF</sequence>
<protein>
    <submittedName>
        <fullName evidence="7">RRM domain-containing protein</fullName>
    </submittedName>
</protein>
<evidence type="ECO:0000256" key="3">
    <source>
        <dbReference type="PROSITE-ProRule" id="PRU00176"/>
    </source>
</evidence>